<dbReference type="PROSITE" id="PS51257">
    <property type="entry name" value="PROKAR_LIPOPROTEIN"/>
    <property type="match status" value="1"/>
</dbReference>
<dbReference type="SMART" id="SM00089">
    <property type="entry name" value="PKD"/>
    <property type="match status" value="1"/>
</dbReference>
<evidence type="ECO:0000259" key="1">
    <source>
        <dbReference type="PROSITE" id="PS50093"/>
    </source>
</evidence>
<organism evidence="2 3">
    <name type="scientific">Pedobacter metabolipauper</name>
    <dbReference type="NCBI Taxonomy" id="425513"/>
    <lineage>
        <taxon>Bacteria</taxon>
        <taxon>Pseudomonadati</taxon>
        <taxon>Bacteroidota</taxon>
        <taxon>Sphingobacteriia</taxon>
        <taxon>Sphingobacteriales</taxon>
        <taxon>Sphingobacteriaceae</taxon>
        <taxon>Pedobacter</taxon>
    </lineage>
</organism>
<name>A0A4R6SQH9_9SPHI</name>
<dbReference type="Gene3D" id="2.60.120.260">
    <property type="entry name" value="Galactose-binding domain-like"/>
    <property type="match status" value="1"/>
</dbReference>
<sequence length="468" mass="51237">MKTNNIFIKSFPYLLMGLILITGACKRTEFPDEGMAAPVAADVKFSATPKSANANIIDFKNESEGFKAIWDLGNGASGEGSTISGSYPEAGTYTVKLTIFTKGGYATTTKQVIIAQTNTSMLTGPDYDLLTGGAVSAAGKTWVVDKEKSGHLGVGPIGSGSAEWYNADPNEKATAGFYDDEMTFNTNGLKYTYKNNGTTFVNGANGAGLGGTVQANDFTVNFTPPTNMTWNFSQTGSQRFINISNNGFLAYYTGVSKFEIITLTENELYVKFADRANAGNAWWVRMVPKGYVHPVIPVEPKPLRAASLNDDFDANGNVTWLAENINYKRAYDNPAPVPINASAKVGFYAKMDGDNFQYGNLQTTLNHRFDLTTKNKIKLKVFIPGYNDFTKVNPKVAIKLQNSLLGGNSWTTQREVAHVITEFNKWIELEFDFSAFAADDVYDKIVVQLGGEGHPFPGIFYIDDFEFK</sequence>
<dbReference type="CDD" id="cd00146">
    <property type="entry name" value="PKD"/>
    <property type="match status" value="1"/>
</dbReference>
<dbReference type="InterPro" id="IPR000601">
    <property type="entry name" value="PKD_dom"/>
</dbReference>
<proteinExistence type="predicted"/>
<dbReference type="EMBL" id="SNYC01000007">
    <property type="protein sequence ID" value="TDQ07001.1"/>
    <property type="molecule type" value="Genomic_DNA"/>
</dbReference>
<feature type="domain" description="PKD" evidence="1">
    <location>
        <begin position="70"/>
        <end position="121"/>
    </location>
</feature>
<dbReference type="Proteomes" id="UP000295620">
    <property type="component" value="Unassembled WGS sequence"/>
</dbReference>
<dbReference type="Gene3D" id="2.60.40.10">
    <property type="entry name" value="Immunoglobulins"/>
    <property type="match status" value="1"/>
</dbReference>
<accession>A0A4R6SQH9</accession>
<dbReference type="RefSeq" id="WP_133577822.1">
    <property type="nucleotide sequence ID" value="NZ_SNYC01000007.1"/>
</dbReference>
<gene>
    <name evidence="2" type="ORF">ATK78_4017</name>
</gene>
<dbReference type="InterPro" id="IPR035986">
    <property type="entry name" value="PKD_dom_sf"/>
</dbReference>
<reference evidence="2 3" key="1">
    <citation type="submission" date="2019-03" db="EMBL/GenBank/DDBJ databases">
        <title>Genomic Encyclopedia of Archaeal and Bacterial Type Strains, Phase II (KMG-II): from individual species to whole genera.</title>
        <authorList>
            <person name="Goeker M."/>
        </authorList>
    </citation>
    <scope>NUCLEOTIDE SEQUENCE [LARGE SCALE GENOMIC DNA]</scope>
    <source>
        <strain evidence="2 3">DSM 19035</strain>
    </source>
</reference>
<protein>
    <recommendedName>
        <fullName evidence="1">PKD domain-containing protein</fullName>
    </recommendedName>
</protein>
<dbReference type="PROSITE" id="PS50093">
    <property type="entry name" value="PKD"/>
    <property type="match status" value="1"/>
</dbReference>
<dbReference type="SUPFAM" id="SSF49299">
    <property type="entry name" value="PKD domain"/>
    <property type="match status" value="1"/>
</dbReference>
<dbReference type="Pfam" id="PF00801">
    <property type="entry name" value="PKD"/>
    <property type="match status" value="1"/>
</dbReference>
<keyword evidence="3" id="KW-1185">Reference proteome</keyword>
<evidence type="ECO:0000313" key="2">
    <source>
        <dbReference type="EMBL" id="TDQ07001.1"/>
    </source>
</evidence>
<evidence type="ECO:0000313" key="3">
    <source>
        <dbReference type="Proteomes" id="UP000295620"/>
    </source>
</evidence>
<comment type="caution">
    <text evidence="2">The sequence shown here is derived from an EMBL/GenBank/DDBJ whole genome shotgun (WGS) entry which is preliminary data.</text>
</comment>
<dbReference type="InterPro" id="IPR013783">
    <property type="entry name" value="Ig-like_fold"/>
</dbReference>
<dbReference type="AlphaFoldDB" id="A0A4R6SQH9"/>
<dbReference type="InterPro" id="IPR022409">
    <property type="entry name" value="PKD/Chitinase_dom"/>
</dbReference>
<dbReference type="OrthoDB" id="5381604at2"/>